<accession>A0A6A6VTA0</accession>
<dbReference type="InterPro" id="IPR011701">
    <property type="entry name" value="MFS"/>
</dbReference>
<evidence type="ECO:0000256" key="1">
    <source>
        <dbReference type="ARBA" id="ARBA00004141"/>
    </source>
</evidence>
<keyword evidence="6 7" id="KW-0472">Membrane</keyword>
<dbReference type="EMBL" id="ML996586">
    <property type="protein sequence ID" value="KAF2753109.1"/>
    <property type="molecule type" value="Genomic_DNA"/>
</dbReference>
<dbReference type="SUPFAM" id="SSF103473">
    <property type="entry name" value="MFS general substrate transporter"/>
    <property type="match status" value="1"/>
</dbReference>
<keyword evidence="3" id="KW-0813">Transport</keyword>
<feature type="transmembrane region" description="Helical" evidence="7">
    <location>
        <begin position="227"/>
        <end position="249"/>
    </location>
</feature>
<reference evidence="8" key="1">
    <citation type="journal article" date="2020" name="Stud. Mycol.">
        <title>101 Dothideomycetes genomes: a test case for predicting lifestyles and emergence of pathogens.</title>
        <authorList>
            <person name="Haridas S."/>
            <person name="Albert R."/>
            <person name="Binder M."/>
            <person name="Bloem J."/>
            <person name="Labutti K."/>
            <person name="Salamov A."/>
            <person name="Andreopoulos B."/>
            <person name="Baker S."/>
            <person name="Barry K."/>
            <person name="Bills G."/>
            <person name="Bluhm B."/>
            <person name="Cannon C."/>
            <person name="Castanera R."/>
            <person name="Culley D."/>
            <person name="Daum C."/>
            <person name="Ezra D."/>
            <person name="Gonzalez J."/>
            <person name="Henrissat B."/>
            <person name="Kuo A."/>
            <person name="Liang C."/>
            <person name="Lipzen A."/>
            <person name="Lutzoni F."/>
            <person name="Magnuson J."/>
            <person name="Mondo S."/>
            <person name="Nolan M."/>
            <person name="Ohm R."/>
            <person name="Pangilinan J."/>
            <person name="Park H.-J."/>
            <person name="Ramirez L."/>
            <person name="Alfaro M."/>
            <person name="Sun H."/>
            <person name="Tritt A."/>
            <person name="Yoshinaga Y."/>
            <person name="Zwiers L.-H."/>
            <person name="Turgeon B."/>
            <person name="Goodwin S."/>
            <person name="Spatafora J."/>
            <person name="Crous P."/>
            <person name="Grigoriev I."/>
        </authorList>
    </citation>
    <scope>NUCLEOTIDE SEQUENCE</scope>
    <source>
        <strain evidence="8">CBS 121739</strain>
    </source>
</reference>
<evidence type="ECO:0000256" key="3">
    <source>
        <dbReference type="ARBA" id="ARBA00022448"/>
    </source>
</evidence>
<feature type="transmembrane region" description="Helical" evidence="7">
    <location>
        <begin position="388"/>
        <end position="409"/>
    </location>
</feature>
<dbReference type="InterPro" id="IPR036259">
    <property type="entry name" value="MFS_trans_sf"/>
</dbReference>
<feature type="transmembrane region" description="Helical" evidence="7">
    <location>
        <begin position="139"/>
        <end position="156"/>
    </location>
</feature>
<evidence type="ECO:0000313" key="9">
    <source>
        <dbReference type="Proteomes" id="UP000799437"/>
    </source>
</evidence>
<dbReference type="Proteomes" id="UP000799437">
    <property type="component" value="Unassembled WGS sequence"/>
</dbReference>
<feature type="transmembrane region" description="Helical" evidence="7">
    <location>
        <begin position="196"/>
        <end position="215"/>
    </location>
</feature>
<organism evidence="8 9">
    <name type="scientific">Pseudovirgaria hyperparasitica</name>
    <dbReference type="NCBI Taxonomy" id="470096"/>
    <lineage>
        <taxon>Eukaryota</taxon>
        <taxon>Fungi</taxon>
        <taxon>Dikarya</taxon>
        <taxon>Ascomycota</taxon>
        <taxon>Pezizomycotina</taxon>
        <taxon>Dothideomycetes</taxon>
        <taxon>Dothideomycetes incertae sedis</taxon>
        <taxon>Acrospermales</taxon>
        <taxon>Acrospermaceae</taxon>
        <taxon>Pseudovirgaria</taxon>
    </lineage>
</organism>
<feature type="transmembrane region" description="Helical" evidence="7">
    <location>
        <begin position="70"/>
        <end position="88"/>
    </location>
</feature>
<comment type="subcellular location">
    <subcellularLocation>
        <location evidence="1">Membrane</location>
        <topology evidence="1">Multi-pass membrane protein</topology>
    </subcellularLocation>
</comment>
<feature type="transmembrane region" description="Helical" evidence="7">
    <location>
        <begin position="556"/>
        <end position="575"/>
    </location>
</feature>
<feature type="transmembrane region" description="Helical" evidence="7">
    <location>
        <begin position="442"/>
        <end position="468"/>
    </location>
</feature>
<feature type="transmembrane region" description="Helical" evidence="7">
    <location>
        <begin position="314"/>
        <end position="331"/>
    </location>
</feature>
<protein>
    <submittedName>
        <fullName evidence="8">MFS general substrate transporter</fullName>
    </submittedName>
</protein>
<dbReference type="GeneID" id="54480986"/>
<dbReference type="FunFam" id="1.20.1250.20:FF:000284">
    <property type="entry name" value="Siderophore iron transporter mirB"/>
    <property type="match status" value="1"/>
</dbReference>
<evidence type="ECO:0000256" key="4">
    <source>
        <dbReference type="ARBA" id="ARBA00022692"/>
    </source>
</evidence>
<keyword evidence="5 7" id="KW-1133">Transmembrane helix</keyword>
<dbReference type="Gene3D" id="1.20.1250.20">
    <property type="entry name" value="MFS general substrate transporter like domains"/>
    <property type="match status" value="2"/>
</dbReference>
<dbReference type="RefSeq" id="XP_033595560.1">
    <property type="nucleotide sequence ID" value="XM_033739932.1"/>
</dbReference>
<feature type="transmembrane region" description="Helical" evidence="7">
    <location>
        <begin position="162"/>
        <end position="184"/>
    </location>
</feature>
<name>A0A6A6VTA0_9PEZI</name>
<sequence length="591" mass="63726">MPGPLGAAEFPTEQEHKARQLSIGGEKNINLSETHQGVSLDSDVEALEKEDVQYGVKAVEATAIVWSRNALIGAYAAIFLVFFVNSFLQQTSYTFTLYVTSSFALHELTATTAVMSQIIGGVVRLPLAKLIDIVGRTEGYLAALTCATIGLIMMAACNGVELYAAAQVFYWVGYNCMGYTLDVFIADTSSLKSRGLMFAFTTAPYIATTFAGPALGQEYLDHSTWRWGYGSFAIITPIICAPVALIFWINKRKAKKAGLLTKVPSGRTWFQSVKFYLIEFDFIGVLLICAGFVMFLLPFNLAAGSASKWNSPDIIALLVVGIVCLIGFVLYEKFVAPKPFIPFELLLDRTVLGACILAATLFVSFYCWDGYLLSYLQVVWNLKPKSAGYIYNTYNLSSCAWGIIAGLLIRQAGYIKRFAAAAMPLMFLGAGLLIHFRQPDQSVGYVIMCQVLIGVAGGTLVICEEIAVLASGAHENVATLLALIGMFSSIGGAIGLSVSAAIWTNIVPGEIAARLPADSAVTAAELYASAITVLTYAPGTPERNAVIGAYAVAQRWMAIASTCILVIGVGAIAVWRDIDVRKFKQVKGRVV</sequence>
<evidence type="ECO:0000256" key="6">
    <source>
        <dbReference type="ARBA" id="ARBA00023136"/>
    </source>
</evidence>
<dbReference type="AlphaFoldDB" id="A0A6A6VTA0"/>
<evidence type="ECO:0000256" key="5">
    <source>
        <dbReference type="ARBA" id="ARBA00022989"/>
    </source>
</evidence>
<feature type="transmembrane region" description="Helical" evidence="7">
    <location>
        <begin position="275"/>
        <end position="302"/>
    </location>
</feature>
<keyword evidence="9" id="KW-1185">Reference proteome</keyword>
<dbReference type="GO" id="GO:0005886">
    <property type="term" value="C:plasma membrane"/>
    <property type="evidence" value="ECO:0007669"/>
    <property type="project" value="TreeGrafter"/>
</dbReference>
<evidence type="ECO:0000256" key="2">
    <source>
        <dbReference type="ARBA" id="ARBA00008335"/>
    </source>
</evidence>
<dbReference type="PANTHER" id="PTHR23501:SF107">
    <property type="entry name" value="TRANSPORTER, PUTATIVE (AFU_ORTHOLOGUE AFUA_7G04730)-RELATED"/>
    <property type="match status" value="1"/>
</dbReference>
<feature type="transmembrane region" description="Helical" evidence="7">
    <location>
        <begin position="480"/>
        <end position="503"/>
    </location>
</feature>
<feature type="transmembrane region" description="Helical" evidence="7">
    <location>
        <begin position="418"/>
        <end position="436"/>
    </location>
</feature>
<dbReference type="PANTHER" id="PTHR23501">
    <property type="entry name" value="MAJOR FACILITATOR SUPERFAMILY"/>
    <property type="match status" value="1"/>
</dbReference>
<gene>
    <name evidence="8" type="ORF">EJ05DRAFT_225954</name>
</gene>
<feature type="transmembrane region" description="Helical" evidence="7">
    <location>
        <begin position="351"/>
        <end position="368"/>
    </location>
</feature>
<evidence type="ECO:0000256" key="7">
    <source>
        <dbReference type="SAM" id="Phobius"/>
    </source>
</evidence>
<dbReference type="Pfam" id="PF07690">
    <property type="entry name" value="MFS_1"/>
    <property type="match status" value="1"/>
</dbReference>
<feature type="transmembrane region" description="Helical" evidence="7">
    <location>
        <begin position="108"/>
        <end position="127"/>
    </location>
</feature>
<dbReference type="GO" id="GO:0022857">
    <property type="term" value="F:transmembrane transporter activity"/>
    <property type="evidence" value="ECO:0007669"/>
    <property type="project" value="InterPro"/>
</dbReference>
<dbReference type="OrthoDB" id="4078873at2759"/>
<comment type="similarity">
    <text evidence="2">Belongs to the major facilitator superfamily.</text>
</comment>
<proteinExistence type="inferred from homology"/>
<keyword evidence="4 7" id="KW-0812">Transmembrane</keyword>
<evidence type="ECO:0000313" key="8">
    <source>
        <dbReference type="EMBL" id="KAF2753109.1"/>
    </source>
</evidence>